<name>A0A1E8Q228_9MYCO</name>
<dbReference type="RefSeq" id="WP_070354457.1">
    <property type="nucleotide sequence ID" value="NZ_CP043474.1"/>
</dbReference>
<proteinExistence type="predicted"/>
<dbReference type="Pfam" id="PF03713">
    <property type="entry name" value="DUF305"/>
    <property type="match status" value="1"/>
</dbReference>
<dbReference type="Proteomes" id="UP000178953">
    <property type="component" value="Unassembled WGS sequence"/>
</dbReference>
<dbReference type="EMBL" id="MCHX01000041">
    <property type="protein sequence ID" value="OFJ52391.1"/>
    <property type="molecule type" value="Genomic_DNA"/>
</dbReference>
<sequence>MRSGLLLLGAVLLVLAAVATGWLLRGEERPAATHGPVDVGFAHDMSVHHAQAVDMATTELAGGSDPAVQNLAYDILTSQQNQIGRMQGWLTSWGEPLLPTGGHMGWMAAHENHSGMGGGGTGGGGMGGGMSGPMASMPGMASPAEMDALRRAAPAARDVLFLQLMLRHHQGGTDMLADAAERAETGYVRALATQMLATQNSESALMTSMLRDRNAPVLPLR</sequence>
<gene>
    <name evidence="2" type="ORF">BEL07_17810</name>
</gene>
<dbReference type="PANTHER" id="PTHR36933">
    <property type="entry name" value="SLL0788 PROTEIN"/>
    <property type="match status" value="1"/>
</dbReference>
<dbReference type="Gene3D" id="1.20.1260.10">
    <property type="match status" value="1"/>
</dbReference>
<evidence type="ECO:0000313" key="3">
    <source>
        <dbReference type="Proteomes" id="UP000178953"/>
    </source>
</evidence>
<protein>
    <recommendedName>
        <fullName evidence="1">DUF305 domain-containing protein</fullName>
    </recommendedName>
</protein>
<dbReference type="InterPro" id="IPR012347">
    <property type="entry name" value="Ferritin-like"/>
</dbReference>
<accession>A0A1E8Q228</accession>
<reference evidence="2 3" key="1">
    <citation type="submission" date="2016-09" db="EMBL/GenBank/DDBJ databases">
        <title>genome sequence of Mycobacterium sp. 739 SCH.</title>
        <authorList>
            <person name="Greninger A.L."/>
            <person name="Qin X."/>
            <person name="Jerome K."/>
            <person name="Vora S."/>
            <person name="Quinn K."/>
        </authorList>
    </citation>
    <scope>NUCLEOTIDE SEQUENCE [LARGE SCALE GENOMIC DNA]</scope>
    <source>
        <strain evidence="2 3">SCH</strain>
    </source>
</reference>
<dbReference type="OrthoDB" id="26872at2"/>
<evidence type="ECO:0000313" key="2">
    <source>
        <dbReference type="EMBL" id="OFJ52391.1"/>
    </source>
</evidence>
<organism evidence="2 3">
    <name type="scientific">Mycolicibacterium grossiae</name>
    <dbReference type="NCBI Taxonomy" id="1552759"/>
    <lineage>
        <taxon>Bacteria</taxon>
        <taxon>Bacillati</taxon>
        <taxon>Actinomycetota</taxon>
        <taxon>Actinomycetes</taxon>
        <taxon>Mycobacteriales</taxon>
        <taxon>Mycobacteriaceae</taxon>
        <taxon>Mycolicibacterium</taxon>
    </lineage>
</organism>
<keyword evidence="3" id="KW-1185">Reference proteome</keyword>
<feature type="domain" description="DUF305" evidence="1">
    <location>
        <begin position="38"/>
        <end position="210"/>
    </location>
</feature>
<dbReference type="InterPro" id="IPR005183">
    <property type="entry name" value="DUF305_CopM-like"/>
</dbReference>
<evidence type="ECO:0000259" key="1">
    <source>
        <dbReference type="Pfam" id="PF03713"/>
    </source>
</evidence>
<dbReference type="AlphaFoldDB" id="A0A1E8Q228"/>
<comment type="caution">
    <text evidence="2">The sequence shown here is derived from an EMBL/GenBank/DDBJ whole genome shotgun (WGS) entry which is preliminary data.</text>
</comment>
<dbReference type="PANTHER" id="PTHR36933:SF1">
    <property type="entry name" value="SLL0788 PROTEIN"/>
    <property type="match status" value="1"/>
</dbReference>